<dbReference type="Proteomes" id="UP000195569">
    <property type="component" value="Unassembled WGS sequence"/>
</dbReference>
<dbReference type="EMBL" id="CYGY02000032">
    <property type="protein sequence ID" value="SIT42708.1"/>
    <property type="molecule type" value="Genomic_DNA"/>
</dbReference>
<dbReference type="AlphaFoldDB" id="A0A1N7S5R6"/>
<evidence type="ECO:0000313" key="3">
    <source>
        <dbReference type="Proteomes" id="UP000195569"/>
    </source>
</evidence>
<gene>
    <name evidence="2" type="ORF">BN2476_320270</name>
</gene>
<reference evidence="2" key="1">
    <citation type="submission" date="2016-12" db="EMBL/GenBank/DDBJ databases">
        <authorList>
            <person name="Moulin L."/>
        </authorList>
    </citation>
    <scope>NUCLEOTIDE SEQUENCE [LARGE SCALE GENOMIC DNA]</scope>
    <source>
        <strain evidence="2">STM 7183</strain>
    </source>
</reference>
<proteinExistence type="predicted"/>
<accession>A0A1N7S5R6</accession>
<sequence length="258" mass="29554">MEPDRVDGGQPARLARFVHRVLEPGHLHFVLQFHPRARALARVRFVRQPDFDVAAARAQRRRARQRAERLARQIPARRLRRFDAHAEFLDQRSRDAEQRARVVVGQFQRRGVDQHQMVVRDPHMHGLHAGPRRVTRIAAVGEQHVRRERRLVGRGRSRGHRAEAARDPALVRQRALEVLADHALDERRAGDQFVESPDVEGMQRGGGIGRGGQREGQEEVQSVGVHDAAHCMANFAPLIRDGGERKRRLVRQCVRFAQ</sequence>
<keyword evidence="3" id="KW-1185">Reference proteome</keyword>
<feature type="region of interest" description="Disordered" evidence="1">
    <location>
        <begin position="197"/>
        <end position="221"/>
    </location>
</feature>
<evidence type="ECO:0000313" key="2">
    <source>
        <dbReference type="EMBL" id="SIT42708.1"/>
    </source>
</evidence>
<name>A0A1N7S5R6_9BURK</name>
<comment type="caution">
    <text evidence="2">The sequence shown here is derived from an EMBL/GenBank/DDBJ whole genome shotgun (WGS) entry which is preliminary data.</text>
</comment>
<organism evidence="2 3">
    <name type="scientific">Paraburkholderia piptadeniae</name>
    <dbReference type="NCBI Taxonomy" id="1701573"/>
    <lineage>
        <taxon>Bacteria</taxon>
        <taxon>Pseudomonadati</taxon>
        <taxon>Pseudomonadota</taxon>
        <taxon>Betaproteobacteria</taxon>
        <taxon>Burkholderiales</taxon>
        <taxon>Burkholderiaceae</taxon>
        <taxon>Paraburkholderia</taxon>
    </lineage>
</organism>
<protein>
    <submittedName>
        <fullName evidence="2">Uncharacterized protein</fullName>
    </submittedName>
</protein>
<evidence type="ECO:0000256" key="1">
    <source>
        <dbReference type="SAM" id="MobiDB-lite"/>
    </source>
</evidence>